<proteinExistence type="predicted"/>
<dbReference type="InterPro" id="IPR046193">
    <property type="entry name" value="DUF6221"/>
</dbReference>
<sequence length="114" mass="12224">MTLREFLLARIGEDEDAARAAAGPRWVPAVAPDDEGGVGAWLVTLPHRGDPRGPGPRVATTSGHPEQEHVVRWDPARVLAECAVKRQLVDTGSEEVLRTLAAPWSHHPDADGLG</sequence>
<keyword evidence="3" id="KW-1185">Reference proteome</keyword>
<evidence type="ECO:0000313" key="2">
    <source>
        <dbReference type="EMBL" id="RCK70273.1"/>
    </source>
</evidence>
<dbReference type="Pfam" id="PF19730">
    <property type="entry name" value="DUF6221"/>
    <property type="match status" value="1"/>
</dbReference>
<feature type="region of interest" description="Disordered" evidence="1">
    <location>
        <begin position="46"/>
        <end position="68"/>
    </location>
</feature>
<dbReference type="EMBL" id="QOUI01000003">
    <property type="protein sequence ID" value="RCK70273.1"/>
    <property type="molecule type" value="Genomic_DNA"/>
</dbReference>
<comment type="caution">
    <text evidence="2">The sequence shown here is derived from an EMBL/GenBank/DDBJ whole genome shotgun (WGS) entry which is preliminary data.</text>
</comment>
<reference evidence="2 3" key="1">
    <citation type="submission" date="2018-07" db="EMBL/GenBank/DDBJ databases">
        <title>Desertimonas flava gen. nov. sp. nov.</title>
        <authorList>
            <person name="Liu S."/>
        </authorList>
    </citation>
    <scope>NUCLEOTIDE SEQUENCE [LARGE SCALE GENOMIC DNA]</scope>
    <source>
        <strain evidence="2 3">16Sb5-5</strain>
    </source>
</reference>
<gene>
    <name evidence="2" type="ORF">DT076_06325</name>
</gene>
<evidence type="ECO:0000256" key="1">
    <source>
        <dbReference type="SAM" id="MobiDB-lite"/>
    </source>
</evidence>
<protein>
    <submittedName>
        <fullName evidence="2">Uncharacterized protein</fullName>
    </submittedName>
</protein>
<evidence type="ECO:0000313" key="3">
    <source>
        <dbReference type="Proteomes" id="UP000252770"/>
    </source>
</evidence>
<dbReference type="RefSeq" id="WP_114125815.1">
    <property type="nucleotide sequence ID" value="NZ_QOUI01000003.1"/>
</dbReference>
<organism evidence="2 3">
    <name type="scientific">Desertihabitans brevis</name>
    <dbReference type="NCBI Taxonomy" id="2268447"/>
    <lineage>
        <taxon>Bacteria</taxon>
        <taxon>Bacillati</taxon>
        <taxon>Actinomycetota</taxon>
        <taxon>Actinomycetes</taxon>
        <taxon>Propionibacteriales</taxon>
        <taxon>Propionibacteriaceae</taxon>
        <taxon>Desertihabitans</taxon>
    </lineage>
</organism>
<dbReference type="Proteomes" id="UP000252770">
    <property type="component" value="Unassembled WGS sequence"/>
</dbReference>
<name>A0A367YWJ7_9ACTN</name>
<accession>A0A367YWJ7</accession>
<dbReference type="AlphaFoldDB" id="A0A367YWJ7"/>